<reference evidence="2" key="1">
    <citation type="submission" date="2023-06" db="EMBL/GenBank/DDBJ databases">
        <title>Genome-scale phylogeny and comparative genomics of the fungal order Sordariales.</title>
        <authorList>
            <consortium name="Lawrence Berkeley National Laboratory"/>
            <person name="Hensen N."/>
            <person name="Bonometti L."/>
            <person name="Westerberg I."/>
            <person name="Brannstrom I.O."/>
            <person name="Guillou S."/>
            <person name="Cros-Aarteil S."/>
            <person name="Calhoun S."/>
            <person name="Haridas S."/>
            <person name="Kuo A."/>
            <person name="Mondo S."/>
            <person name="Pangilinan J."/>
            <person name="Riley R."/>
            <person name="LaButti K."/>
            <person name="Andreopoulos B."/>
            <person name="Lipzen A."/>
            <person name="Chen C."/>
            <person name="Yanf M."/>
            <person name="Daum C."/>
            <person name="Ng V."/>
            <person name="Clum A."/>
            <person name="Steindorff A."/>
            <person name="Ohm R."/>
            <person name="Martin F."/>
            <person name="Silar P."/>
            <person name="Natvig D."/>
            <person name="Lalanne C."/>
            <person name="Gautier V."/>
            <person name="Ament-velasquez S.L."/>
            <person name="Kruys A."/>
            <person name="Hutchinson M.I."/>
            <person name="Powell A.J."/>
            <person name="Barry K."/>
            <person name="Miller A.N."/>
            <person name="Grigoriev I.V."/>
            <person name="Debuchy R."/>
            <person name="Gladieux P."/>
            <person name="Thoren M.H."/>
            <person name="Johannesson H."/>
        </authorList>
    </citation>
    <scope>NUCLEOTIDE SEQUENCE</scope>
    <source>
        <strain evidence="2">SMH3187-1</strain>
    </source>
</reference>
<dbReference type="InterPro" id="IPR029498">
    <property type="entry name" value="HeLo_dom"/>
</dbReference>
<keyword evidence="3" id="KW-1185">Reference proteome</keyword>
<evidence type="ECO:0000313" key="2">
    <source>
        <dbReference type="EMBL" id="KAK0743883.1"/>
    </source>
</evidence>
<dbReference type="InterPro" id="IPR038305">
    <property type="entry name" value="HeLo_sf"/>
</dbReference>
<comment type="caution">
    <text evidence="2">The sequence shown here is derived from an EMBL/GenBank/DDBJ whole genome shotgun (WGS) entry which is preliminary data.</text>
</comment>
<feature type="domain" description="Prion-inhibition and propagation HeLo" evidence="1">
    <location>
        <begin position="76"/>
        <end position="137"/>
    </location>
</feature>
<organism evidence="2 3">
    <name type="scientific">Schizothecium vesticola</name>
    <dbReference type="NCBI Taxonomy" id="314040"/>
    <lineage>
        <taxon>Eukaryota</taxon>
        <taxon>Fungi</taxon>
        <taxon>Dikarya</taxon>
        <taxon>Ascomycota</taxon>
        <taxon>Pezizomycotina</taxon>
        <taxon>Sordariomycetes</taxon>
        <taxon>Sordariomycetidae</taxon>
        <taxon>Sordariales</taxon>
        <taxon>Schizotheciaceae</taxon>
        <taxon>Schizothecium</taxon>
    </lineage>
</organism>
<proteinExistence type="predicted"/>
<dbReference type="AlphaFoldDB" id="A0AA40EQX7"/>
<accession>A0AA40EQX7</accession>
<evidence type="ECO:0000259" key="1">
    <source>
        <dbReference type="Pfam" id="PF14479"/>
    </source>
</evidence>
<protein>
    <recommendedName>
        <fullName evidence="1">Prion-inhibition and propagation HeLo domain-containing protein</fullName>
    </recommendedName>
</protein>
<sequence>MEVAGFALGVVGVTGTFQACVKCYGDILSLRVCDEDDALERDPSSVSQGSRLWNDLLSWMRSDITRLSEQLARHASPAPAYASRNSALASRSRRVKRLAHGVAWVPHDKARLSDLVGRIRHWNEGLADLLPEVKRQRASFETVAGATLRGMTLRSRGSLRSSGKRSLMDVPQWKRPADSFEWWPCDTTPTRPDLAEAASLERAFATGIPIPSRQNDIKEGSGIAPPTLAHIAHKSDNLDQCISMQVGMYATFGG</sequence>
<gene>
    <name evidence="2" type="ORF">B0T18DRAFT_431067</name>
</gene>
<dbReference type="Proteomes" id="UP001172155">
    <property type="component" value="Unassembled WGS sequence"/>
</dbReference>
<dbReference type="Pfam" id="PF14479">
    <property type="entry name" value="HeLo"/>
    <property type="match status" value="1"/>
</dbReference>
<evidence type="ECO:0000313" key="3">
    <source>
        <dbReference type="Proteomes" id="UP001172155"/>
    </source>
</evidence>
<dbReference type="EMBL" id="JAUKUD010000005">
    <property type="protein sequence ID" value="KAK0743883.1"/>
    <property type="molecule type" value="Genomic_DNA"/>
</dbReference>
<dbReference type="Gene3D" id="1.20.120.1020">
    <property type="entry name" value="Prion-inhibition and propagation, HeLo domain"/>
    <property type="match status" value="1"/>
</dbReference>
<name>A0AA40EQX7_9PEZI</name>